<feature type="domain" description="Integrase catalytic" evidence="1">
    <location>
        <begin position="274"/>
        <end position="493"/>
    </location>
</feature>
<dbReference type="EMBL" id="JBHLWN010000011">
    <property type="protein sequence ID" value="MFC0211112.1"/>
    <property type="molecule type" value="Genomic_DNA"/>
</dbReference>
<proteinExistence type="predicted"/>
<dbReference type="PROSITE" id="PS50994">
    <property type="entry name" value="INTEGRASE"/>
    <property type="match status" value="1"/>
</dbReference>
<evidence type="ECO:0000313" key="2">
    <source>
        <dbReference type="EMBL" id="MFC0211112.1"/>
    </source>
</evidence>
<evidence type="ECO:0000313" key="3">
    <source>
        <dbReference type="Proteomes" id="UP001589776"/>
    </source>
</evidence>
<dbReference type="InterPro" id="IPR036397">
    <property type="entry name" value="RNaseH_sf"/>
</dbReference>
<dbReference type="InterPro" id="IPR015378">
    <property type="entry name" value="Transposase-like_Mu_C"/>
</dbReference>
<comment type="caution">
    <text evidence="2">The sequence shown here is derived from an EMBL/GenBank/DDBJ whole genome shotgun (WGS) entry which is preliminary data.</text>
</comment>
<dbReference type="InterPro" id="IPR001584">
    <property type="entry name" value="Integrase_cat-core"/>
</dbReference>
<dbReference type="SUPFAM" id="SSF53098">
    <property type="entry name" value="Ribonuclease H-like"/>
    <property type="match status" value="1"/>
</dbReference>
<sequence>MLIVVNSIIERLNEDLEVVEMLRILWIDDERKHVVVINIDDHRNMLYPYFIRYEEIMREIQEKKSRLTELETDMRLLSPDEKYLEKYKDNRERRWNLIKDIVLREPEIYVSESRGKLIHEVHLSSGKSKKVIRDYLKKYWFYGKSKNGLLDNYFDCGVPGKQRVYKQKPGPLSTNRTMVTEADIEIFKSAIKVFHIRKGMNITTTHERMCETFYKRGFYRKYGVKVPIVDPDKSPSLRQFRYWYKTNSSPFSRYSNKRGKRRANMDVRAMMGNASEKAICVGAVFEVDATRADIILVSFDRKTILGKPTVYVVIDVFSRLVVGYHVSLAPESWFEAMVAVEHAATNKVENCARYGIPIHEEDWPCQYLPQNLVGDRGELKSQLSERFVNLNVDVLNAPSYRGDLKPFVESNFHITNETIRQLLSGSTEAKQLVRGDYNPARDSAWTIEEFNRFLIVYFLTYNKSALSKDYIPTKEMFTDQVELTPLKVWNWDKGVRLLHEKSRKELRYNLLPRQEAKVTRFGIEFRGLTYTCDVGIREGWFEGNGNGIDGRTKIEISYDPRNCSSIFLKHKNDLLSCLLTGRSKEFDGLHFDEVAKIMEYRDSQIKEQEKLEKQPRAELHAFTKVLDETAKEKTKAATKDRSFYSRNQNKREVRSADSKTWGAMGAMTNISQATDRSNNVTKPSAENVVVFLTTNEKDEITYVNNSDIQSLFSRKSLEVR</sequence>
<organism evidence="2 3">
    <name type="scientific">Paenibacillus chartarius</name>
    <dbReference type="NCBI Taxonomy" id="747481"/>
    <lineage>
        <taxon>Bacteria</taxon>
        <taxon>Bacillati</taxon>
        <taxon>Bacillota</taxon>
        <taxon>Bacilli</taxon>
        <taxon>Bacillales</taxon>
        <taxon>Paenibacillaceae</taxon>
        <taxon>Paenibacillus</taxon>
    </lineage>
</organism>
<dbReference type="RefSeq" id="WP_377467896.1">
    <property type="nucleotide sequence ID" value="NZ_JBHLWN010000011.1"/>
</dbReference>
<evidence type="ECO:0000259" key="1">
    <source>
        <dbReference type="PROSITE" id="PS50994"/>
    </source>
</evidence>
<name>A0ABV6DEQ8_9BACL</name>
<keyword evidence="3" id="KW-1185">Reference proteome</keyword>
<accession>A0ABV6DEQ8</accession>
<dbReference type="Proteomes" id="UP001589776">
    <property type="component" value="Unassembled WGS sequence"/>
</dbReference>
<gene>
    <name evidence="2" type="ORF">ACFFK0_01400</name>
</gene>
<protein>
    <submittedName>
        <fullName evidence="2">Mu transposase C-terminal domain-containing protein</fullName>
    </submittedName>
</protein>
<dbReference type="Gene3D" id="3.30.420.10">
    <property type="entry name" value="Ribonuclease H-like superfamily/Ribonuclease H"/>
    <property type="match status" value="1"/>
</dbReference>
<reference evidence="2 3" key="1">
    <citation type="submission" date="2024-09" db="EMBL/GenBank/DDBJ databases">
        <authorList>
            <person name="Sun Q."/>
            <person name="Mori K."/>
        </authorList>
    </citation>
    <scope>NUCLEOTIDE SEQUENCE [LARGE SCALE GENOMIC DNA]</scope>
    <source>
        <strain evidence="2 3">CCM 7759</strain>
    </source>
</reference>
<dbReference type="Pfam" id="PF09299">
    <property type="entry name" value="Mu-transpos_C"/>
    <property type="match status" value="1"/>
</dbReference>
<dbReference type="InterPro" id="IPR012337">
    <property type="entry name" value="RNaseH-like_sf"/>
</dbReference>